<dbReference type="PANTHER" id="PTHR21087:SF16">
    <property type="entry name" value="SHIKIMATE KINASE 1, CHLOROPLASTIC"/>
    <property type="match status" value="1"/>
</dbReference>
<evidence type="ECO:0000313" key="7">
    <source>
        <dbReference type="EMBL" id="KAA6318463.1"/>
    </source>
</evidence>
<evidence type="ECO:0000256" key="4">
    <source>
        <dbReference type="ARBA" id="ARBA00022777"/>
    </source>
</evidence>
<keyword evidence="2 7" id="KW-0808">Transferase</keyword>
<keyword evidence="4 7" id="KW-0418">Kinase</keyword>
<dbReference type="InterPro" id="IPR027417">
    <property type="entry name" value="P-loop_NTPase"/>
</dbReference>
<gene>
    <name evidence="7" type="ORF">EZS27_031530</name>
</gene>
<dbReference type="GO" id="GO:0009073">
    <property type="term" value="P:aromatic amino acid family biosynthetic process"/>
    <property type="evidence" value="ECO:0007669"/>
    <property type="project" value="UniProtKB-KW"/>
</dbReference>
<dbReference type="AlphaFoldDB" id="A0A5J4QCY7"/>
<dbReference type="GO" id="GO:0005524">
    <property type="term" value="F:ATP binding"/>
    <property type="evidence" value="ECO:0007669"/>
    <property type="project" value="UniProtKB-KW"/>
</dbReference>
<keyword evidence="3" id="KW-0547">Nucleotide-binding</keyword>
<keyword evidence="6" id="KW-0057">Aromatic amino acid biosynthesis</keyword>
<dbReference type="GO" id="GO:0008652">
    <property type="term" value="P:amino acid biosynthetic process"/>
    <property type="evidence" value="ECO:0007669"/>
    <property type="project" value="UniProtKB-KW"/>
</dbReference>
<reference evidence="7" key="1">
    <citation type="submission" date="2019-03" db="EMBL/GenBank/DDBJ databases">
        <title>Single cell metagenomics reveals metabolic interactions within the superorganism composed of flagellate Streblomastix strix and complex community of Bacteroidetes bacteria on its surface.</title>
        <authorList>
            <person name="Treitli S.C."/>
            <person name="Kolisko M."/>
            <person name="Husnik F."/>
            <person name="Keeling P."/>
            <person name="Hampl V."/>
        </authorList>
    </citation>
    <scope>NUCLEOTIDE SEQUENCE</scope>
    <source>
        <strain evidence="7">STM</strain>
    </source>
</reference>
<dbReference type="SUPFAM" id="SSF52540">
    <property type="entry name" value="P-loop containing nucleoside triphosphate hydrolases"/>
    <property type="match status" value="1"/>
</dbReference>
<dbReference type="GO" id="GO:0005829">
    <property type="term" value="C:cytosol"/>
    <property type="evidence" value="ECO:0007669"/>
    <property type="project" value="TreeGrafter"/>
</dbReference>
<dbReference type="PRINTS" id="PR01100">
    <property type="entry name" value="SHIKIMTKNASE"/>
</dbReference>
<dbReference type="NCBIfam" id="NF010555">
    <property type="entry name" value="PRK13949.1"/>
    <property type="match status" value="1"/>
</dbReference>
<evidence type="ECO:0000256" key="3">
    <source>
        <dbReference type="ARBA" id="ARBA00022741"/>
    </source>
</evidence>
<evidence type="ECO:0000256" key="1">
    <source>
        <dbReference type="ARBA" id="ARBA00022605"/>
    </source>
</evidence>
<dbReference type="EC" id="2.7.1.71" evidence="7"/>
<sequence>MIRIFLIGYMGAGKTTLGKVLARKLNLSFVDMDCFIENRFRKKIWDLFEEHGEIGFRELERKILHEIAEFEDVIISTGGGSPCFFDNIDFMNRKGHTIFLEVQPDVLFARLRVTSASRPMLKGKADEELRTFIIQTIEKRMPFYIQAKYTFKADELQNDVQVNKTAHQLLVALSLNVIDMKKVI</sequence>
<dbReference type="PANTHER" id="PTHR21087">
    <property type="entry name" value="SHIKIMATE KINASE"/>
    <property type="match status" value="1"/>
</dbReference>
<organism evidence="7">
    <name type="scientific">termite gut metagenome</name>
    <dbReference type="NCBI Taxonomy" id="433724"/>
    <lineage>
        <taxon>unclassified sequences</taxon>
        <taxon>metagenomes</taxon>
        <taxon>organismal metagenomes</taxon>
    </lineage>
</organism>
<comment type="caution">
    <text evidence="7">The sequence shown here is derived from an EMBL/GenBank/DDBJ whole genome shotgun (WGS) entry which is preliminary data.</text>
</comment>
<dbReference type="EMBL" id="SNRY01004181">
    <property type="protein sequence ID" value="KAA6318463.1"/>
    <property type="molecule type" value="Genomic_DNA"/>
</dbReference>
<keyword evidence="5" id="KW-0067">ATP-binding</keyword>
<dbReference type="InterPro" id="IPR031322">
    <property type="entry name" value="Shikimate/glucono_kinase"/>
</dbReference>
<name>A0A5J4QCY7_9ZZZZ</name>
<dbReference type="HAMAP" id="MF_00109">
    <property type="entry name" value="Shikimate_kinase"/>
    <property type="match status" value="1"/>
</dbReference>
<dbReference type="GO" id="GO:0004765">
    <property type="term" value="F:shikimate kinase activity"/>
    <property type="evidence" value="ECO:0007669"/>
    <property type="project" value="UniProtKB-EC"/>
</dbReference>
<evidence type="ECO:0000256" key="2">
    <source>
        <dbReference type="ARBA" id="ARBA00022679"/>
    </source>
</evidence>
<protein>
    <submittedName>
        <fullName evidence="7">Shikimate kinase</fullName>
        <ecNumber evidence="7">2.7.1.71</ecNumber>
    </submittedName>
</protein>
<dbReference type="InterPro" id="IPR000623">
    <property type="entry name" value="Shikimate_kinase/TSH1"/>
</dbReference>
<dbReference type="Gene3D" id="3.40.50.300">
    <property type="entry name" value="P-loop containing nucleotide triphosphate hydrolases"/>
    <property type="match status" value="1"/>
</dbReference>
<evidence type="ECO:0000256" key="6">
    <source>
        <dbReference type="ARBA" id="ARBA00023141"/>
    </source>
</evidence>
<dbReference type="Pfam" id="PF01202">
    <property type="entry name" value="SKI"/>
    <property type="match status" value="1"/>
</dbReference>
<dbReference type="CDD" id="cd00464">
    <property type="entry name" value="SK"/>
    <property type="match status" value="1"/>
</dbReference>
<accession>A0A5J4QCY7</accession>
<proteinExistence type="inferred from homology"/>
<keyword evidence="1" id="KW-0028">Amino-acid biosynthesis</keyword>
<evidence type="ECO:0000256" key="5">
    <source>
        <dbReference type="ARBA" id="ARBA00022840"/>
    </source>
</evidence>